<sequence length="42" mass="5017">MVCFLYLKLFPTGSPVNSLVTFLYKFLTSVFYLKSQILFQYR</sequence>
<dbReference type="EMBL" id="GBRH01265601">
    <property type="protein sequence ID" value="JAD32294.1"/>
    <property type="molecule type" value="Transcribed_RNA"/>
</dbReference>
<dbReference type="AlphaFoldDB" id="A0A0A8YYQ5"/>
<protein>
    <submittedName>
        <fullName evidence="1">Uncharacterized protein</fullName>
    </submittedName>
</protein>
<evidence type="ECO:0000313" key="1">
    <source>
        <dbReference type="EMBL" id="JAD32294.1"/>
    </source>
</evidence>
<name>A0A0A8YYQ5_ARUDO</name>
<reference evidence="1" key="2">
    <citation type="journal article" date="2015" name="Data Brief">
        <title>Shoot transcriptome of the giant reed, Arundo donax.</title>
        <authorList>
            <person name="Barrero R.A."/>
            <person name="Guerrero F.D."/>
            <person name="Moolhuijzen P."/>
            <person name="Goolsby J.A."/>
            <person name="Tidwell J."/>
            <person name="Bellgard S.E."/>
            <person name="Bellgard M.I."/>
        </authorList>
    </citation>
    <scope>NUCLEOTIDE SEQUENCE</scope>
    <source>
        <tissue evidence="1">Shoot tissue taken approximately 20 cm above the soil surface</tissue>
    </source>
</reference>
<reference evidence="1" key="1">
    <citation type="submission" date="2014-09" db="EMBL/GenBank/DDBJ databases">
        <authorList>
            <person name="Magalhaes I.L.F."/>
            <person name="Oliveira U."/>
            <person name="Santos F.R."/>
            <person name="Vidigal T.H.D.A."/>
            <person name="Brescovit A.D."/>
            <person name="Santos A.J."/>
        </authorList>
    </citation>
    <scope>NUCLEOTIDE SEQUENCE</scope>
    <source>
        <tissue evidence="1">Shoot tissue taken approximately 20 cm above the soil surface</tissue>
    </source>
</reference>
<accession>A0A0A8YYQ5</accession>
<proteinExistence type="predicted"/>
<organism evidence="1">
    <name type="scientific">Arundo donax</name>
    <name type="common">Giant reed</name>
    <name type="synonym">Donax arundinaceus</name>
    <dbReference type="NCBI Taxonomy" id="35708"/>
    <lineage>
        <taxon>Eukaryota</taxon>
        <taxon>Viridiplantae</taxon>
        <taxon>Streptophyta</taxon>
        <taxon>Embryophyta</taxon>
        <taxon>Tracheophyta</taxon>
        <taxon>Spermatophyta</taxon>
        <taxon>Magnoliopsida</taxon>
        <taxon>Liliopsida</taxon>
        <taxon>Poales</taxon>
        <taxon>Poaceae</taxon>
        <taxon>PACMAD clade</taxon>
        <taxon>Arundinoideae</taxon>
        <taxon>Arundineae</taxon>
        <taxon>Arundo</taxon>
    </lineage>
</organism>